<dbReference type="Pfam" id="PF08941">
    <property type="entry name" value="USP8_interact"/>
    <property type="match status" value="1"/>
</dbReference>
<dbReference type="PANTHER" id="PTHR10131">
    <property type="entry name" value="TNF RECEPTOR ASSOCIATED FACTOR"/>
    <property type="match status" value="1"/>
</dbReference>
<proteinExistence type="predicted"/>
<feature type="coiled-coil region" evidence="13">
    <location>
        <begin position="271"/>
        <end position="409"/>
    </location>
</feature>
<dbReference type="EMBL" id="PZQS01000001">
    <property type="protein sequence ID" value="PVD38106.1"/>
    <property type="molecule type" value="Genomic_DNA"/>
</dbReference>
<feature type="region of interest" description="Disordered" evidence="14">
    <location>
        <begin position="427"/>
        <end position="446"/>
    </location>
</feature>
<feature type="region of interest" description="Disordered" evidence="14">
    <location>
        <begin position="478"/>
        <end position="526"/>
    </location>
</feature>
<evidence type="ECO:0000256" key="7">
    <source>
        <dbReference type="ARBA" id="ARBA00022771"/>
    </source>
</evidence>
<dbReference type="SMART" id="SM00504">
    <property type="entry name" value="Ubox"/>
    <property type="match status" value="1"/>
</dbReference>
<dbReference type="InterPro" id="IPR017907">
    <property type="entry name" value="Znf_RING_CS"/>
</dbReference>
<sequence length="1091" mass="125973">MSLTKRKVHSPLRRRTKCSRAEKLSDNKYLQTSGMQIDKAINNPSISDDPVVLPSKRVLDAIGERQCTRQRQEVIDELENAKFRMNKILSSLQEFETEDHREVLKSLYEATGEVPPRFLSIHMGLTFLPSTVPPDEVRVLTQMLSSSEKYKGVRTEREMLNQCFQEIWRLRYQHKYDMLQGLTNTRERADFQSKLLVQLSGWLEDQHETLIDSLDMACRDSEIQKLDEVLETQLQPKPEDVQGFNVLPALATAIALYTNMTKAAKVHLDALPSEEKAIRKLNKKLEETTEQAATDKQKLHSAIELNRQLHIQLEELKNSNKDAQEKCEQLSQNIQLLSESLTTTKQENIKKQIEAEMEKIQQTEVPKRTTKEDGADDIIESALQSLKEAETLKRELMELSKEVAKILMKTTSPRLQQTETTQAEFLSRDLLSIPTQSDEEETRESVTKRLQSRINELERVSDNLIEDVSHLQDNIEALKDDKKRKKPKSKERVIPEEDKKRERPKSKERVIPEEDKKRERPESKERMIIEIQFSGKDPYTSQLSSVPIPAPSPQVPWMDIARTDCIETLKVLAKFASGISSMLSDFGAEVLARGMRTANTKIIRLRLHQQAVIRDISSGIDEFFSVVRATVRKIFITIQPLEGGDMVPQQTSREMLKESSPITMDDIMKYKSKNLKLEEQYRTLFFMHMRLCEVSRDLESKKSYLEDSRQPEEMATDVNQKREKWFSLEKGRFENDLWIGGKQVKTNWQMMMEAYFKNKLSHKCVEMRVMYHKLNSMGYEIVRFEGEVDEELICPICSGVMEEPLQAPQCEHAFCASCIQEWLTRQPTCPVDRSPITFNQLKPAPRILRNLLSRLQIACDNAVYGCTAIVKLDALPSHLQECEHNPKKPVQCQEGCGLVIPKDELKEHNCVRELRSLVSSHQQKMAEMQSEIIESKLQLNEQKREIQLLKELMRSMRVSNPRIREIQASMENEDVIRWVASLQAARVTRWGGMISTPDAVLQAVIKRALIDSGCPTHIVNELMENAHERRWPNGLSTLETRQLNRRQYENYVAKRIPGKQAVVVMYCENQHMPDDLIIEPGLVMIFAHGVE</sequence>
<dbReference type="PROSITE" id="PS50089">
    <property type="entry name" value="ZF_RING_2"/>
    <property type="match status" value="1"/>
</dbReference>
<evidence type="ECO:0000256" key="14">
    <source>
        <dbReference type="SAM" id="MobiDB-lite"/>
    </source>
</evidence>
<gene>
    <name evidence="16" type="ORF">C0Q70_00717</name>
</gene>
<keyword evidence="8" id="KW-0833">Ubl conjugation pathway</keyword>
<keyword evidence="5" id="KW-0808">Transferase</keyword>
<comment type="pathway">
    <text evidence="2">Protein modification; protein ubiquitination.</text>
</comment>
<evidence type="ECO:0000256" key="10">
    <source>
        <dbReference type="ARBA" id="ARBA00030556"/>
    </source>
</evidence>
<dbReference type="PROSITE" id="PS00518">
    <property type="entry name" value="ZF_RING_1"/>
    <property type="match status" value="1"/>
</dbReference>
<evidence type="ECO:0000256" key="13">
    <source>
        <dbReference type="SAM" id="Coils"/>
    </source>
</evidence>
<evidence type="ECO:0000313" key="17">
    <source>
        <dbReference type="Proteomes" id="UP000245119"/>
    </source>
</evidence>
<evidence type="ECO:0000256" key="9">
    <source>
        <dbReference type="ARBA" id="ARBA00022833"/>
    </source>
</evidence>
<name>A0A2T7PXE9_POMCA</name>
<dbReference type="EC" id="2.3.2.27" evidence="3"/>
<dbReference type="InterPro" id="IPR003613">
    <property type="entry name" value="Ubox_domain"/>
</dbReference>
<evidence type="ECO:0000313" key="16">
    <source>
        <dbReference type="EMBL" id="PVD38106.1"/>
    </source>
</evidence>
<dbReference type="AlphaFoldDB" id="A0A2T7PXE9"/>
<dbReference type="InterPro" id="IPR037255">
    <property type="entry name" value="NRDP1_C"/>
</dbReference>
<dbReference type="InterPro" id="IPR001841">
    <property type="entry name" value="Znf_RING"/>
</dbReference>
<evidence type="ECO:0000256" key="12">
    <source>
        <dbReference type="PROSITE-ProRule" id="PRU00175"/>
    </source>
</evidence>
<reference evidence="16 17" key="1">
    <citation type="submission" date="2018-04" db="EMBL/GenBank/DDBJ databases">
        <title>The genome of golden apple snail Pomacea canaliculata provides insight into stress tolerance and invasive adaptation.</title>
        <authorList>
            <person name="Liu C."/>
            <person name="Liu B."/>
            <person name="Ren Y."/>
            <person name="Zhang Y."/>
            <person name="Wang H."/>
            <person name="Li S."/>
            <person name="Jiang F."/>
            <person name="Yin L."/>
            <person name="Zhang G."/>
            <person name="Qian W."/>
            <person name="Fan W."/>
        </authorList>
    </citation>
    <scope>NUCLEOTIDE SEQUENCE [LARGE SCALE GENOMIC DNA]</scope>
    <source>
        <strain evidence="16">SZHN2017</strain>
        <tissue evidence="16">Muscle</tissue>
    </source>
</reference>
<dbReference type="InterPro" id="IPR013083">
    <property type="entry name" value="Znf_RING/FYVE/PHD"/>
</dbReference>
<dbReference type="SMART" id="SM00184">
    <property type="entry name" value="RING"/>
    <property type="match status" value="1"/>
</dbReference>
<dbReference type="Proteomes" id="UP000245119">
    <property type="component" value="Linkage Group LG1"/>
</dbReference>
<evidence type="ECO:0000256" key="4">
    <source>
        <dbReference type="ARBA" id="ARBA00015711"/>
    </source>
</evidence>
<dbReference type="SUPFAM" id="SSF49599">
    <property type="entry name" value="TRAF domain-like"/>
    <property type="match status" value="1"/>
</dbReference>
<dbReference type="PANTHER" id="PTHR10131:SF157">
    <property type="entry name" value="RECEPTOR-ASSOCIATED FACTOR, PUTATIVE-RELATED"/>
    <property type="match status" value="1"/>
</dbReference>
<keyword evidence="13" id="KW-0175">Coiled coil</keyword>
<accession>A0A2T7PXE9</accession>
<dbReference type="OrthoDB" id="1630758at2759"/>
<evidence type="ECO:0000256" key="3">
    <source>
        <dbReference type="ARBA" id="ARBA00012483"/>
    </source>
</evidence>
<dbReference type="GO" id="GO:0043122">
    <property type="term" value="P:regulation of canonical NF-kappaB signal transduction"/>
    <property type="evidence" value="ECO:0007669"/>
    <property type="project" value="TreeGrafter"/>
</dbReference>
<organism evidence="16 17">
    <name type="scientific">Pomacea canaliculata</name>
    <name type="common">Golden apple snail</name>
    <dbReference type="NCBI Taxonomy" id="400727"/>
    <lineage>
        <taxon>Eukaryota</taxon>
        <taxon>Metazoa</taxon>
        <taxon>Spiralia</taxon>
        <taxon>Lophotrochozoa</taxon>
        <taxon>Mollusca</taxon>
        <taxon>Gastropoda</taxon>
        <taxon>Caenogastropoda</taxon>
        <taxon>Architaenioglossa</taxon>
        <taxon>Ampullarioidea</taxon>
        <taxon>Ampullariidae</taxon>
        <taxon>Pomacea</taxon>
    </lineage>
</organism>
<dbReference type="Gene3D" id="3.30.40.10">
    <property type="entry name" value="Zinc/RING finger domain, C3HC4 (zinc finger)"/>
    <property type="match status" value="2"/>
</dbReference>
<dbReference type="SUPFAM" id="SSF57850">
    <property type="entry name" value="RING/U-box"/>
    <property type="match status" value="1"/>
</dbReference>
<feature type="coiled-coil region" evidence="13">
    <location>
        <begin position="911"/>
        <end position="959"/>
    </location>
</feature>
<keyword evidence="6" id="KW-0479">Metal-binding</keyword>
<comment type="catalytic activity">
    <reaction evidence="1">
        <text>S-ubiquitinyl-[E2 ubiquitin-conjugating enzyme]-L-cysteine + [acceptor protein]-L-lysine = [E2 ubiquitin-conjugating enzyme]-L-cysteine + N(6)-ubiquitinyl-[acceptor protein]-L-lysine.</text>
        <dbReference type="EC" id="2.3.2.27"/>
    </reaction>
</comment>
<keyword evidence="17" id="KW-1185">Reference proteome</keyword>
<dbReference type="CDD" id="cd16634">
    <property type="entry name" value="mRING-HC-C3HC3D_Nrdp1"/>
    <property type="match status" value="1"/>
</dbReference>
<feature type="domain" description="RING-type" evidence="15">
    <location>
        <begin position="794"/>
        <end position="833"/>
    </location>
</feature>
<evidence type="ECO:0000256" key="8">
    <source>
        <dbReference type="ARBA" id="ARBA00022786"/>
    </source>
</evidence>
<dbReference type="UniPathway" id="UPA00143"/>
<dbReference type="GO" id="GO:0016567">
    <property type="term" value="P:protein ubiquitination"/>
    <property type="evidence" value="ECO:0007669"/>
    <property type="project" value="UniProtKB-UniPathway"/>
</dbReference>
<dbReference type="STRING" id="400727.A0A2T7PXE9"/>
<keyword evidence="7 12" id="KW-0863">Zinc-finger</keyword>
<evidence type="ECO:0000256" key="2">
    <source>
        <dbReference type="ARBA" id="ARBA00004906"/>
    </source>
</evidence>
<dbReference type="GO" id="GO:0008270">
    <property type="term" value="F:zinc ion binding"/>
    <property type="evidence" value="ECO:0007669"/>
    <property type="project" value="UniProtKB-KW"/>
</dbReference>
<keyword evidence="9" id="KW-0862">Zinc</keyword>
<evidence type="ECO:0000256" key="11">
    <source>
        <dbReference type="ARBA" id="ARBA00031762"/>
    </source>
</evidence>
<protein>
    <recommendedName>
        <fullName evidence="4">E3 ubiquitin-protein ligase NRDP1</fullName>
        <ecNumber evidence="3">2.3.2.27</ecNumber>
    </recommendedName>
    <alternativeName>
        <fullName evidence="10">RING finger protein 41</fullName>
    </alternativeName>
    <alternativeName>
        <fullName evidence="11">RING-type E3 ubiquitin transferase NRDP1</fullName>
    </alternativeName>
</protein>
<evidence type="ECO:0000256" key="6">
    <source>
        <dbReference type="ARBA" id="ARBA00022723"/>
    </source>
</evidence>
<dbReference type="SUPFAM" id="SSF160088">
    <property type="entry name" value="NRDP1 C-terminal domain-like"/>
    <property type="match status" value="1"/>
</dbReference>
<dbReference type="InterPro" id="IPR015036">
    <property type="entry name" value="NRDP1"/>
</dbReference>
<dbReference type="GO" id="GO:0061630">
    <property type="term" value="F:ubiquitin protein ligase activity"/>
    <property type="evidence" value="ECO:0007669"/>
    <property type="project" value="UniProtKB-EC"/>
</dbReference>
<dbReference type="Pfam" id="PF13923">
    <property type="entry name" value="zf-C3HC4_2"/>
    <property type="match status" value="1"/>
</dbReference>
<comment type="caution">
    <text evidence="16">The sequence shown here is derived from an EMBL/GenBank/DDBJ whole genome shotgun (WGS) entry which is preliminary data.</text>
</comment>
<feature type="compositionally biased region" description="Basic and acidic residues" evidence="14">
    <location>
        <begin position="490"/>
        <end position="526"/>
    </location>
</feature>
<evidence type="ECO:0000259" key="15">
    <source>
        <dbReference type="PROSITE" id="PS50089"/>
    </source>
</evidence>
<evidence type="ECO:0000256" key="5">
    <source>
        <dbReference type="ARBA" id="ARBA00022679"/>
    </source>
</evidence>
<evidence type="ECO:0000256" key="1">
    <source>
        <dbReference type="ARBA" id="ARBA00000900"/>
    </source>
</evidence>